<keyword evidence="1" id="KW-1133">Transmembrane helix</keyword>
<dbReference type="EMBL" id="WIAO01000001">
    <property type="protein sequence ID" value="MQM24162.1"/>
    <property type="molecule type" value="Genomic_DNA"/>
</dbReference>
<name>A0A6L5G1V9_9ACTN</name>
<gene>
    <name evidence="2" type="ORF">GFD30_01005</name>
</gene>
<dbReference type="AlphaFoldDB" id="A0A6L5G1V9"/>
<dbReference type="Proteomes" id="UP000477750">
    <property type="component" value="Unassembled WGS sequence"/>
</dbReference>
<keyword evidence="1" id="KW-0812">Transmembrane</keyword>
<accession>A0A6L5G1V9</accession>
<organism evidence="2 3">
    <name type="scientific">Glycomyces albidus</name>
    <dbReference type="NCBI Taxonomy" id="2656774"/>
    <lineage>
        <taxon>Bacteria</taxon>
        <taxon>Bacillati</taxon>
        <taxon>Actinomycetota</taxon>
        <taxon>Actinomycetes</taxon>
        <taxon>Glycomycetales</taxon>
        <taxon>Glycomycetaceae</taxon>
        <taxon>Glycomyces</taxon>
    </lineage>
</organism>
<dbReference type="RefSeq" id="WP_153023349.1">
    <property type="nucleotide sequence ID" value="NZ_WIAO01000001.1"/>
</dbReference>
<proteinExistence type="predicted"/>
<evidence type="ECO:0000313" key="3">
    <source>
        <dbReference type="Proteomes" id="UP000477750"/>
    </source>
</evidence>
<evidence type="ECO:0000256" key="1">
    <source>
        <dbReference type="SAM" id="Phobius"/>
    </source>
</evidence>
<keyword evidence="3" id="KW-1185">Reference proteome</keyword>
<comment type="caution">
    <text evidence="2">The sequence shown here is derived from an EMBL/GenBank/DDBJ whole genome shotgun (WGS) entry which is preliminary data.</text>
</comment>
<feature type="transmembrane region" description="Helical" evidence="1">
    <location>
        <begin position="56"/>
        <end position="79"/>
    </location>
</feature>
<reference evidence="2 3" key="1">
    <citation type="submission" date="2019-10" db="EMBL/GenBank/DDBJ databases">
        <title>Glycomyces albidus sp. nov., a novel actinomycete isolated from rhizosphere soil of wheat (Triticum aestivum L.).</title>
        <authorList>
            <person name="Qian L."/>
        </authorList>
    </citation>
    <scope>NUCLEOTIDE SEQUENCE [LARGE SCALE GENOMIC DNA]</scope>
    <source>
        <strain evidence="2 3">NEAU-7082</strain>
    </source>
</reference>
<keyword evidence="1" id="KW-0472">Membrane</keyword>
<feature type="transmembrane region" description="Helical" evidence="1">
    <location>
        <begin position="86"/>
        <end position="109"/>
    </location>
</feature>
<protein>
    <submittedName>
        <fullName evidence="2">Uncharacterized protein</fullName>
    </submittedName>
</protein>
<evidence type="ECO:0000313" key="2">
    <source>
        <dbReference type="EMBL" id="MQM24162.1"/>
    </source>
</evidence>
<feature type="transmembrane region" description="Helical" evidence="1">
    <location>
        <begin position="12"/>
        <end position="36"/>
    </location>
</feature>
<sequence length="111" mass="11578">MDHPSPETGSRLRVVVLAAITVWLFGSGLLWIAGFGGGGGADDHHQTVLVTNLRVAAMQAAVVLFVVGPLAIAVLEFLLGKRFAGVVFLAIGAGLAALLLRSDTIIGLFQW</sequence>